<dbReference type="Proteomes" id="UP000007796">
    <property type="component" value="Unassembled WGS sequence"/>
</dbReference>
<dbReference type="RefSeq" id="XP_014174986.1">
    <property type="nucleotide sequence ID" value="XM_014319511.1"/>
</dbReference>
<keyword evidence="2 5" id="KW-0812">Transmembrane</keyword>
<reference evidence="6 7" key="1">
    <citation type="journal article" date="2011" name="Proc. Natl. Acad. Sci. U.S.A.">
        <title>Genome and transcriptome analyses of the mountain pine beetle-fungal symbiont Grosmannia clavigera, a lodgepole pine pathogen.</title>
        <authorList>
            <person name="DiGuistini S."/>
            <person name="Wang Y."/>
            <person name="Liao N.Y."/>
            <person name="Taylor G."/>
            <person name="Tanguay P."/>
            <person name="Feau N."/>
            <person name="Henrissat B."/>
            <person name="Chan S.K."/>
            <person name="Hesse-Orce U."/>
            <person name="Alamouti S.M."/>
            <person name="Tsui C.K.M."/>
            <person name="Docking R.T."/>
            <person name="Levasseur A."/>
            <person name="Haridas S."/>
            <person name="Robertson G."/>
            <person name="Birol I."/>
            <person name="Holt R.A."/>
            <person name="Marra M.A."/>
            <person name="Hamelin R.C."/>
            <person name="Hirst M."/>
            <person name="Jones S.J.M."/>
            <person name="Bohlmann J."/>
            <person name="Breuil C."/>
        </authorList>
    </citation>
    <scope>NUCLEOTIDE SEQUENCE [LARGE SCALE GENOMIC DNA]</scope>
    <source>
        <strain evidence="7">kw1407 / UAMH 11150</strain>
    </source>
</reference>
<dbReference type="GO" id="GO:0016020">
    <property type="term" value="C:membrane"/>
    <property type="evidence" value="ECO:0007669"/>
    <property type="project" value="InterPro"/>
</dbReference>
<evidence type="ECO:0000256" key="4">
    <source>
        <dbReference type="ARBA" id="ARBA00023136"/>
    </source>
</evidence>
<feature type="transmembrane region" description="Helical" evidence="5">
    <location>
        <begin position="198"/>
        <end position="219"/>
    </location>
</feature>
<feature type="transmembrane region" description="Helical" evidence="5">
    <location>
        <begin position="87"/>
        <end position="105"/>
    </location>
</feature>
<dbReference type="InterPro" id="IPR006838">
    <property type="entry name" value="ADTRP_AIG1"/>
</dbReference>
<dbReference type="OrthoDB" id="1898221at2759"/>
<evidence type="ECO:0000256" key="1">
    <source>
        <dbReference type="ARBA" id="ARBA00004127"/>
    </source>
</evidence>
<dbReference type="HOGENOM" id="CLU_081915_0_0_1"/>
<protein>
    <submittedName>
        <fullName evidence="6">Integral membrane protein</fullName>
    </submittedName>
</protein>
<dbReference type="eggNOG" id="KOG3989">
    <property type="taxonomic scope" value="Eukaryota"/>
</dbReference>
<evidence type="ECO:0000256" key="2">
    <source>
        <dbReference type="ARBA" id="ARBA00022692"/>
    </source>
</evidence>
<dbReference type="STRING" id="655863.F0X9A2"/>
<proteinExistence type="predicted"/>
<accession>F0X9A2</accession>
<feature type="transmembrane region" description="Helical" evidence="5">
    <location>
        <begin position="51"/>
        <end position="75"/>
    </location>
</feature>
<sequence length="230" mass="25881">MNEKHSLQRLESPSRTFSYLFHLAGVCSFMSSLVYIFLFPQIPAGSFGGDFQYLTILGLALSFLTFMVAYAADISLLPEVFATKNKLAVCVAPLEVLISILYWGLRAYDKNLVFPPDLEVELPLLADIGFHAAPAAFLALDLLLFSPPWTISPRDALELSLVLALTYWSWVEICFSYNHFYPYPIFELLNKPQRMGLFGFSALLMTGSTVMLKALYRWLNGVDAEPVKKD</sequence>
<dbReference type="PANTHER" id="PTHR10989">
    <property type="entry name" value="ANDROGEN-INDUCED PROTEIN 1-RELATED"/>
    <property type="match status" value="1"/>
</dbReference>
<dbReference type="EMBL" id="GL629735">
    <property type="protein sequence ID" value="EFX05504.1"/>
    <property type="molecule type" value="Genomic_DNA"/>
</dbReference>
<dbReference type="InParanoid" id="F0X9A2"/>
<keyword evidence="7" id="KW-1185">Reference proteome</keyword>
<evidence type="ECO:0000313" key="6">
    <source>
        <dbReference type="EMBL" id="EFX05504.1"/>
    </source>
</evidence>
<name>F0X9A2_GROCL</name>
<dbReference type="PANTHER" id="PTHR10989:SF16">
    <property type="entry name" value="AT02829P-RELATED"/>
    <property type="match status" value="1"/>
</dbReference>
<feature type="transmembrane region" description="Helical" evidence="5">
    <location>
        <begin position="157"/>
        <end position="178"/>
    </location>
</feature>
<evidence type="ECO:0000313" key="7">
    <source>
        <dbReference type="Proteomes" id="UP000007796"/>
    </source>
</evidence>
<keyword evidence="4 5" id="KW-0472">Membrane</keyword>
<keyword evidence="3 5" id="KW-1133">Transmembrane helix</keyword>
<evidence type="ECO:0000256" key="5">
    <source>
        <dbReference type="SAM" id="Phobius"/>
    </source>
</evidence>
<organism evidence="7">
    <name type="scientific">Grosmannia clavigera (strain kw1407 / UAMH 11150)</name>
    <name type="common">Blue stain fungus</name>
    <name type="synonym">Graphiocladiella clavigera</name>
    <dbReference type="NCBI Taxonomy" id="655863"/>
    <lineage>
        <taxon>Eukaryota</taxon>
        <taxon>Fungi</taxon>
        <taxon>Dikarya</taxon>
        <taxon>Ascomycota</taxon>
        <taxon>Pezizomycotina</taxon>
        <taxon>Sordariomycetes</taxon>
        <taxon>Sordariomycetidae</taxon>
        <taxon>Ophiostomatales</taxon>
        <taxon>Ophiostomataceae</taxon>
        <taxon>Leptographium</taxon>
    </lineage>
</organism>
<dbReference type="Pfam" id="PF04750">
    <property type="entry name" value="Far-17a_AIG1"/>
    <property type="match status" value="1"/>
</dbReference>
<evidence type="ECO:0000256" key="3">
    <source>
        <dbReference type="ARBA" id="ARBA00022989"/>
    </source>
</evidence>
<gene>
    <name evidence="6" type="ORF">CMQ_3573</name>
</gene>
<feature type="transmembrane region" description="Helical" evidence="5">
    <location>
        <begin position="125"/>
        <end position="145"/>
    </location>
</feature>
<comment type="subcellular location">
    <subcellularLocation>
        <location evidence="1">Endomembrane system</location>
        <topology evidence="1">Multi-pass membrane protein</topology>
    </subcellularLocation>
</comment>
<dbReference type="AlphaFoldDB" id="F0X9A2"/>
<dbReference type="GO" id="GO:0012505">
    <property type="term" value="C:endomembrane system"/>
    <property type="evidence" value="ECO:0007669"/>
    <property type="project" value="UniProtKB-SubCell"/>
</dbReference>
<feature type="transmembrane region" description="Helical" evidence="5">
    <location>
        <begin position="20"/>
        <end position="39"/>
    </location>
</feature>
<dbReference type="GeneID" id="25976688"/>